<dbReference type="Pfam" id="PF03797">
    <property type="entry name" value="Autotransporter"/>
    <property type="match status" value="1"/>
</dbReference>
<reference evidence="3 4" key="1">
    <citation type="journal article" date="2020" name="Syst. Appl. Microbiol.">
        <title>Alienimonas chondri sp. nov., a novel planctomycete isolated from the biofilm of the red alga Chondrus crispus.</title>
        <authorList>
            <person name="Vitorino I."/>
            <person name="Albuquerque L."/>
            <person name="Wiegand S."/>
            <person name="Kallscheuer N."/>
            <person name="da Costa M.S."/>
            <person name="Lobo-da-Cunha A."/>
            <person name="Jogler C."/>
            <person name="Lage O.M."/>
        </authorList>
    </citation>
    <scope>NUCLEOTIDE SEQUENCE [LARGE SCALE GENOMIC DNA]</scope>
    <source>
        <strain evidence="3 4">LzC2</strain>
    </source>
</reference>
<keyword evidence="4" id="KW-1185">Reference proteome</keyword>
<gene>
    <name evidence="3" type="ORF">LzC2_36590</name>
</gene>
<dbReference type="PROSITE" id="PS51208">
    <property type="entry name" value="AUTOTRANSPORTER"/>
    <property type="match status" value="1"/>
</dbReference>
<evidence type="ECO:0000259" key="2">
    <source>
        <dbReference type="PROSITE" id="PS51208"/>
    </source>
</evidence>
<organism evidence="3 4">
    <name type="scientific">Alienimonas chondri</name>
    <dbReference type="NCBI Taxonomy" id="2681879"/>
    <lineage>
        <taxon>Bacteria</taxon>
        <taxon>Pseudomonadati</taxon>
        <taxon>Planctomycetota</taxon>
        <taxon>Planctomycetia</taxon>
        <taxon>Planctomycetales</taxon>
        <taxon>Planctomycetaceae</taxon>
        <taxon>Alienimonas</taxon>
    </lineage>
</organism>
<dbReference type="SMART" id="SM00869">
    <property type="entry name" value="Autotransporter"/>
    <property type="match status" value="1"/>
</dbReference>
<evidence type="ECO:0000256" key="1">
    <source>
        <dbReference type="SAM" id="SignalP"/>
    </source>
</evidence>
<dbReference type="SUPFAM" id="SSF103515">
    <property type="entry name" value="Autotransporter"/>
    <property type="match status" value="1"/>
</dbReference>
<dbReference type="InterPro" id="IPR036709">
    <property type="entry name" value="Autotransporte_beta_dom_sf"/>
</dbReference>
<comment type="caution">
    <text evidence="3">The sequence shown here is derived from an EMBL/GenBank/DDBJ whole genome shotgun (WGS) entry which is preliminary data.</text>
</comment>
<dbReference type="EMBL" id="WTPX01000166">
    <property type="protein sequence ID" value="NNJ27554.1"/>
    <property type="molecule type" value="Genomic_DNA"/>
</dbReference>
<dbReference type="Proteomes" id="UP000609651">
    <property type="component" value="Unassembled WGS sequence"/>
</dbReference>
<dbReference type="Gene3D" id="2.40.128.130">
    <property type="entry name" value="Autotransporter beta-domain"/>
    <property type="match status" value="1"/>
</dbReference>
<keyword evidence="1" id="KW-0732">Signal</keyword>
<proteinExistence type="predicted"/>
<sequence>MPWLPAAAFALGALPTIAVAQDRTINAPTTVSAEEATAQDTEVVAGGSVTVTGTGWLKAEDFVTSQNVTIDAGGLLSTQIGGAMTPAPFSGIGNYTVTGGATTVDGELFVGSTRDLSGNPNPVGPPLAGFDGPIGTLAVDAGSVLTGAGGTITANAAVLTNSGVAGATGAGSTFTFSGTATVNTGGILGAASGGAVTGTTLALTGGGDATVFDTNSTFDLTGAATVDGPLSDLLIGNGGAFTGNTLALTNEGAATVGGTGSTFDLTGAATVDGNASLLAASAGGAFTGTTLALTGGGDATVFDTSSTFDLTGAATVDGAGSDLLALSGGAFTGTTLALTNQGAVTIRGLGSTFDLTGAATVDGTFSELLVDDSGAFTGTTLALTDNGDATVTGAGSTFDLSGAATVDGTGSLLRSQNSGALTGTTLALTNDGDASVTGAGSTFNLTGAATVDGVGSDLFVLNEGGFFGTTLALTNSGDAFVDAAGSTLTLTGAATVDGAASNLFVQTDGDFFGTTLAVTNNGDAFVTGTGSTLNLTGAATVDGVGSNLFVQFGGAFNGTTLALTDQGNTSVDGAGSTLTLTDAATVDGAGSTLSAQNGGAFNAASATQSGGLIDVRTASAMTYTGDVTVNGGTTHVDGTLTAANLLINGGGLLTGAGTVVGDLTASGRIAVGNSPGVMTVAGNYVGNGQTFDVEVQGSAAPVAGTDYDQLAVTGTATVDGGTVNVLPFGNQNYTLGARYEFLTAAGGLTVVNPVAVNQNVAGARFAQLIGPNFYALVVARANSGGVARTFNQRAVAGGLAASAGDPALARLRDAIDTLTDDAAAREALDGLSGELYGTQLTALNRSGLQFLDVVGRGGAFPLVCGACGVNGAGQRGLQGWIDSYGAGGRVDGDANAARAELGTAGVAVGLSQIFGGSEGCLALGGFYGYESNTTRVPGVASTVTDELHRVGGSARASLGQSYASLTGFGGVTEGASRRSIVIDNPLFPFADSTTGAFDGSQSGADAELGTLFGSPTAYLSPVLGVRYVQTRRDAFTESGGAAALAVDEESLKELRARVGLRAGRRFALTTALPATATFAAFYSRDLSAGTTGDARARFAAAPGSDFVVRGTDFTADRVTLAPGLSLGEGPVRLTTQYQLGLSEASVLHSGDVRVEICY</sequence>
<dbReference type="SUPFAM" id="SSF51126">
    <property type="entry name" value="Pectin lyase-like"/>
    <property type="match status" value="1"/>
</dbReference>
<feature type="signal peptide" evidence="1">
    <location>
        <begin position="1"/>
        <end position="20"/>
    </location>
</feature>
<evidence type="ECO:0000313" key="3">
    <source>
        <dbReference type="EMBL" id="NNJ27554.1"/>
    </source>
</evidence>
<evidence type="ECO:0000313" key="4">
    <source>
        <dbReference type="Proteomes" id="UP000609651"/>
    </source>
</evidence>
<dbReference type="InterPro" id="IPR011050">
    <property type="entry name" value="Pectin_lyase_fold/virulence"/>
</dbReference>
<accession>A0ABX1VHH4</accession>
<feature type="domain" description="Autotransporter" evidence="2">
    <location>
        <begin position="872"/>
        <end position="1158"/>
    </location>
</feature>
<feature type="chain" id="PRO_5045224923" description="Autotransporter domain-containing protein" evidence="1">
    <location>
        <begin position="21"/>
        <end position="1158"/>
    </location>
</feature>
<protein>
    <recommendedName>
        <fullName evidence="2">Autotransporter domain-containing protein</fullName>
    </recommendedName>
</protein>
<dbReference type="InterPro" id="IPR005546">
    <property type="entry name" value="Autotransporte_beta"/>
</dbReference>
<name>A0ABX1VHH4_9PLAN</name>